<proteinExistence type="predicted"/>
<accession>A0AAU9D7K0</accession>
<reference evidence="1 2" key="1">
    <citation type="journal article" date="2023" name="Microbiol. Spectr.">
        <title>Symbiosis of Carpenter Bees with Uncharacterized Lactic Acid Bacteria Showing NAD Auxotrophy.</title>
        <authorList>
            <person name="Kawasaki S."/>
            <person name="Ozawa K."/>
            <person name="Mori T."/>
            <person name="Yamamoto A."/>
            <person name="Ito M."/>
            <person name="Ohkuma M."/>
            <person name="Sakamoto M."/>
            <person name="Matsutani M."/>
        </authorList>
    </citation>
    <scope>NUCLEOTIDE SEQUENCE [LARGE SCALE GENOMIC DNA]</scope>
    <source>
        <strain evidence="1 2">KimC2</strain>
    </source>
</reference>
<dbReference type="Gene3D" id="3.40.50.1000">
    <property type="entry name" value="HAD superfamily/HAD-like"/>
    <property type="match status" value="1"/>
</dbReference>
<dbReference type="InterPro" id="IPR006379">
    <property type="entry name" value="HAD-SF_hydro_IIB"/>
</dbReference>
<dbReference type="Gene3D" id="3.30.1240.10">
    <property type="match status" value="1"/>
</dbReference>
<gene>
    <name evidence="1" type="ORF">KIMC2_19770</name>
</gene>
<dbReference type="NCBIfam" id="TIGR01484">
    <property type="entry name" value="HAD-SF-IIB"/>
    <property type="match status" value="1"/>
</dbReference>
<dbReference type="SFLD" id="SFLDG01140">
    <property type="entry name" value="C2.B:_Phosphomannomutase_and_P"/>
    <property type="match status" value="1"/>
</dbReference>
<evidence type="ECO:0000313" key="2">
    <source>
        <dbReference type="Proteomes" id="UP001321804"/>
    </source>
</evidence>
<dbReference type="EMBL" id="AP026801">
    <property type="protein sequence ID" value="BDR57415.1"/>
    <property type="molecule type" value="Genomic_DNA"/>
</dbReference>
<organism evidence="1 2">
    <name type="scientific">Xylocopilactobacillus apis</name>
    <dbReference type="NCBI Taxonomy" id="2932183"/>
    <lineage>
        <taxon>Bacteria</taxon>
        <taxon>Bacillati</taxon>
        <taxon>Bacillota</taxon>
        <taxon>Bacilli</taxon>
        <taxon>Lactobacillales</taxon>
        <taxon>Lactobacillaceae</taxon>
        <taxon>Xylocopilactobacillus</taxon>
    </lineage>
</organism>
<evidence type="ECO:0000313" key="1">
    <source>
        <dbReference type="EMBL" id="BDR57415.1"/>
    </source>
</evidence>
<name>A0AAU9D7K0_9LACO</name>
<sequence>MTKIKLVAIDIDDTLLNSKHHVLASTKEAVKKAAGLGVKVVLCSGRALAGVMPFLKELGLTKPDQLVATCNGGIIMNLAGEIISKHVLQTSDFDKIRSFCDNHHVNYNALDDQSMLYTTNHQINWYTITQADENKDGIVILDEKDLPINFTLVKVVMTGVPDLLDQVEVDLRKEFSNGYYIVRSMRPFLEIANPNANKGTAVSDLTDYLNLAPEEVMVIGDELNDLPMFKFAGTAVAMGNANPDLKEHATYVTSDNDHDGIAQAFEKFILNAEN</sequence>
<dbReference type="PANTHER" id="PTHR10000:SF8">
    <property type="entry name" value="HAD SUPERFAMILY HYDROLASE-LIKE, TYPE 3"/>
    <property type="match status" value="1"/>
</dbReference>
<keyword evidence="1" id="KW-0378">Hydrolase</keyword>
<dbReference type="CDD" id="cd07516">
    <property type="entry name" value="HAD_Pase"/>
    <property type="match status" value="1"/>
</dbReference>
<dbReference type="SFLD" id="SFLDS00003">
    <property type="entry name" value="Haloacid_Dehalogenase"/>
    <property type="match status" value="1"/>
</dbReference>
<protein>
    <submittedName>
        <fullName evidence="1">Hydrolase</fullName>
    </submittedName>
</protein>
<dbReference type="InterPro" id="IPR036412">
    <property type="entry name" value="HAD-like_sf"/>
</dbReference>
<dbReference type="NCBIfam" id="TIGR00099">
    <property type="entry name" value="Cof-subfamily"/>
    <property type="match status" value="1"/>
</dbReference>
<dbReference type="Pfam" id="PF08282">
    <property type="entry name" value="Hydrolase_3"/>
    <property type="match status" value="1"/>
</dbReference>
<dbReference type="KEGG" id="xak:KIMC2_19770"/>
<dbReference type="RefSeq" id="WP_317696495.1">
    <property type="nucleotide sequence ID" value="NZ_AP026801.1"/>
</dbReference>
<dbReference type="SFLD" id="SFLDG01144">
    <property type="entry name" value="C2.B.4:_PGP_Like"/>
    <property type="match status" value="1"/>
</dbReference>
<keyword evidence="2" id="KW-1185">Reference proteome</keyword>
<dbReference type="GO" id="GO:0005829">
    <property type="term" value="C:cytosol"/>
    <property type="evidence" value="ECO:0007669"/>
    <property type="project" value="TreeGrafter"/>
</dbReference>
<dbReference type="PANTHER" id="PTHR10000">
    <property type="entry name" value="PHOSPHOSERINE PHOSPHATASE"/>
    <property type="match status" value="1"/>
</dbReference>
<dbReference type="InterPro" id="IPR000150">
    <property type="entry name" value="Cof"/>
</dbReference>
<dbReference type="SUPFAM" id="SSF56784">
    <property type="entry name" value="HAD-like"/>
    <property type="match status" value="1"/>
</dbReference>
<dbReference type="Proteomes" id="UP001321804">
    <property type="component" value="Chromosome"/>
</dbReference>
<dbReference type="AlphaFoldDB" id="A0AAU9D7K0"/>
<dbReference type="GO" id="GO:0000287">
    <property type="term" value="F:magnesium ion binding"/>
    <property type="evidence" value="ECO:0007669"/>
    <property type="project" value="TreeGrafter"/>
</dbReference>
<dbReference type="GO" id="GO:0016791">
    <property type="term" value="F:phosphatase activity"/>
    <property type="evidence" value="ECO:0007669"/>
    <property type="project" value="TreeGrafter"/>
</dbReference>
<dbReference type="InterPro" id="IPR023214">
    <property type="entry name" value="HAD_sf"/>
</dbReference>